<keyword evidence="5" id="KW-0175">Coiled coil</keyword>
<accession>A0ABR8TQX3</accession>
<evidence type="ECO:0000256" key="6">
    <source>
        <dbReference type="SAM" id="Phobius"/>
    </source>
</evidence>
<protein>
    <submittedName>
        <fullName evidence="8">LapA family protein</fullName>
    </submittedName>
</protein>
<name>A0ABR8TQX3_9PSED</name>
<feature type="transmembrane region" description="Helical" evidence="6">
    <location>
        <begin position="45"/>
        <end position="69"/>
    </location>
</feature>
<evidence type="ECO:0000313" key="8">
    <source>
        <dbReference type="EMBL" id="MBD7978174.1"/>
    </source>
</evidence>
<reference evidence="8 9" key="1">
    <citation type="submission" date="2020-08" db="EMBL/GenBank/DDBJ databases">
        <title>A Genomic Blueprint of the Chicken Gut Microbiome.</title>
        <authorList>
            <person name="Gilroy R."/>
            <person name="Ravi A."/>
            <person name="Getino M."/>
            <person name="Pursley I."/>
            <person name="Horton D.L."/>
            <person name="Alikhan N.-F."/>
            <person name="Baker D."/>
            <person name="Gharbi K."/>
            <person name="Hall N."/>
            <person name="Watson M."/>
            <person name="Adriaenssens E.M."/>
            <person name="Foster-Nyarko E."/>
            <person name="Jarju S."/>
            <person name="Secka A."/>
            <person name="Antonio M."/>
            <person name="Oren A."/>
            <person name="Chaudhuri R."/>
            <person name="La Ragione R.M."/>
            <person name="Hildebrand F."/>
            <person name="Pallen M.J."/>
        </authorList>
    </citation>
    <scope>NUCLEOTIDE SEQUENCE [LARGE SCALE GENOMIC DNA]</scope>
    <source>
        <strain evidence="8 9">Sa2CUA2</strain>
    </source>
</reference>
<evidence type="ECO:0000256" key="1">
    <source>
        <dbReference type="ARBA" id="ARBA00022475"/>
    </source>
</evidence>
<evidence type="ECO:0000313" key="9">
    <source>
        <dbReference type="Proteomes" id="UP000611945"/>
    </source>
</evidence>
<keyword evidence="9" id="KW-1185">Reference proteome</keyword>
<dbReference type="Pfam" id="PF06305">
    <property type="entry name" value="LapA_dom"/>
    <property type="match status" value="1"/>
</dbReference>
<organism evidence="8 9">
    <name type="scientific">Serpens gallinarum</name>
    <dbReference type="NCBI Taxonomy" id="2763075"/>
    <lineage>
        <taxon>Bacteria</taxon>
        <taxon>Pseudomonadati</taxon>
        <taxon>Pseudomonadota</taxon>
        <taxon>Gammaproteobacteria</taxon>
        <taxon>Pseudomonadales</taxon>
        <taxon>Pseudomonadaceae</taxon>
        <taxon>Pseudomonas</taxon>
    </lineage>
</organism>
<keyword evidence="4 6" id="KW-0472">Membrane</keyword>
<dbReference type="RefSeq" id="WP_251836948.1">
    <property type="nucleotide sequence ID" value="NZ_JACSQG010000007.1"/>
</dbReference>
<feature type="coiled-coil region" evidence="5">
    <location>
        <begin position="68"/>
        <end position="95"/>
    </location>
</feature>
<sequence length="97" mass="10735">MNIIRRILVGVAALLAGLFIVIFILENRQLVALTLFGQSTAMLPLATFLVLSFLAGLLVGPLLSSIGLARLRMRLRNTRREMSACQRQLAQQLSQDK</sequence>
<feature type="transmembrane region" description="Helical" evidence="6">
    <location>
        <begin position="7"/>
        <end position="25"/>
    </location>
</feature>
<gene>
    <name evidence="8" type="ORF">H9642_13380</name>
</gene>
<dbReference type="Proteomes" id="UP000611945">
    <property type="component" value="Unassembled WGS sequence"/>
</dbReference>
<evidence type="ECO:0000256" key="3">
    <source>
        <dbReference type="ARBA" id="ARBA00022989"/>
    </source>
</evidence>
<dbReference type="InterPro" id="IPR010445">
    <property type="entry name" value="LapA_dom"/>
</dbReference>
<evidence type="ECO:0000256" key="2">
    <source>
        <dbReference type="ARBA" id="ARBA00022692"/>
    </source>
</evidence>
<keyword evidence="3 6" id="KW-1133">Transmembrane helix</keyword>
<keyword evidence="1" id="KW-1003">Cell membrane</keyword>
<dbReference type="EMBL" id="JACSQG010000007">
    <property type="protein sequence ID" value="MBD7978174.1"/>
    <property type="molecule type" value="Genomic_DNA"/>
</dbReference>
<evidence type="ECO:0000256" key="4">
    <source>
        <dbReference type="ARBA" id="ARBA00023136"/>
    </source>
</evidence>
<comment type="caution">
    <text evidence="8">The sequence shown here is derived from an EMBL/GenBank/DDBJ whole genome shotgun (WGS) entry which is preliminary data.</text>
</comment>
<proteinExistence type="predicted"/>
<feature type="domain" description="Lipopolysaccharide assembly protein A" evidence="7">
    <location>
        <begin position="26"/>
        <end position="89"/>
    </location>
</feature>
<evidence type="ECO:0000259" key="7">
    <source>
        <dbReference type="Pfam" id="PF06305"/>
    </source>
</evidence>
<evidence type="ECO:0000256" key="5">
    <source>
        <dbReference type="SAM" id="Coils"/>
    </source>
</evidence>
<keyword evidence="2 6" id="KW-0812">Transmembrane</keyword>